<dbReference type="SMART" id="SM00355">
    <property type="entry name" value="ZnF_C2H2"/>
    <property type="match status" value="2"/>
</dbReference>
<keyword evidence="2" id="KW-0479">Metal-binding</keyword>
<evidence type="ECO:0000256" key="7">
    <source>
        <dbReference type="PROSITE-ProRule" id="PRU00042"/>
    </source>
</evidence>
<evidence type="ECO:0000256" key="5">
    <source>
        <dbReference type="ARBA" id="ARBA00022833"/>
    </source>
</evidence>
<sequence length="250" mass="28297">MDAHESPQGFKWDTNHTARLPPPDQIQVDASDGSDLTRDKRFICDYPGEKPYVCSYPFSQKAHREIGFDQTHVICGARFRRSDELTRHRRRHDDTRPFVCPHCERSFRRSDHCRVHVRVHCRARRTSSKGAVGVDHQSHSDSPMSIACNNLSQGYTVNSPVRYDPPVMLKVDCTEPSAYYPTSSQSSSVSIAFGQTQYSNFGHPVQSPATFAWLSDANDRQDDVIAVGYHKTCINSSHQQTYDVSGFCPT</sequence>
<proteinExistence type="predicted"/>
<comment type="subcellular location">
    <subcellularLocation>
        <location evidence="1">Nucleus</location>
    </subcellularLocation>
</comment>
<evidence type="ECO:0000256" key="8">
    <source>
        <dbReference type="SAM" id="MobiDB-lite"/>
    </source>
</evidence>
<dbReference type="GO" id="GO:0008270">
    <property type="term" value="F:zinc ion binding"/>
    <property type="evidence" value="ECO:0007669"/>
    <property type="project" value="UniProtKB-KW"/>
</dbReference>
<feature type="domain" description="C2H2-type" evidence="9">
    <location>
        <begin position="68"/>
        <end position="97"/>
    </location>
</feature>
<dbReference type="EMBL" id="LUCM01004935">
    <property type="protein sequence ID" value="KAA0193589.1"/>
    <property type="molecule type" value="Genomic_DNA"/>
</dbReference>
<organism evidence="10 11">
    <name type="scientific">Fasciolopsis buskii</name>
    <dbReference type="NCBI Taxonomy" id="27845"/>
    <lineage>
        <taxon>Eukaryota</taxon>
        <taxon>Metazoa</taxon>
        <taxon>Spiralia</taxon>
        <taxon>Lophotrochozoa</taxon>
        <taxon>Platyhelminthes</taxon>
        <taxon>Trematoda</taxon>
        <taxon>Digenea</taxon>
        <taxon>Plagiorchiida</taxon>
        <taxon>Echinostomata</taxon>
        <taxon>Echinostomatoidea</taxon>
        <taxon>Fasciolidae</taxon>
        <taxon>Fasciolopsis</taxon>
    </lineage>
</organism>
<evidence type="ECO:0000256" key="2">
    <source>
        <dbReference type="ARBA" id="ARBA00022723"/>
    </source>
</evidence>
<keyword evidence="5" id="KW-0862">Zinc</keyword>
<keyword evidence="3" id="KW-0677">Repeat</keyword>
<evidence type="ECO:0000256" key="4">
    <source>
        <dbReference type="ARBA" id="ARBA00022771"/>
    </source>
</evidence>
<comment type="caution">
    <text evidence="10">The sequence shown here is derived from an EMBL/GenBank/DDBJ whole genome shotgun (WGS) entry which is preliminary data.</text>
</comment>
<evidence type="ECO:0000259" key="9">
    <source>
        <dbReference type="PROSITE" id="PS50157"/>
    </source>
</evidence>
<evidence type="ECO:0000313" key="10">
    <source>
        <dbReference type="EMBL" id="KAA0193589.1"/>
    </source>
</evidence>
<dbReference type="PANTHER" id="PTHR24394">
    <property type="entry name" value="ZINC FINGER PROTEIN"/>
    <property type="match status" value="1"/>
</dbReference>
<keyword evidence="11" id="KW-1185">Reference proteome</keyword>
<keyword evidence="6" id="KW-0539">Nucleus</keyword>
<accession>A0A8E0RXU0</accession>
<dbReference type="PROSITE" id="PS00028">
    <property type="entry name" value="ZINC_FINGER_C2H2_1"/>
    <property type="match status" value="1"/>
</dbReference>
<dbReference type="InterPro" id="IPR013087">
    <property type="entry name" value="Znf_C2H2_type"/>
</dbReference>
<dbReference type="AlphaFoldDB" id="A0A8E0RXU0"/>
<dbReference type="Gene3D" id="3.30.160.60">
    <property type="entry name" value="Classic Zinc Finger"/>
    <property type="match status" value="2"/>
</dbReference>
<evidence type="ECO:0000256" key="3">
    <source>
        <dbReference type="ARBA" id="ARBA00022737"/>
    </source>
</evidence>
<dbReference type="GO" id="GO:0005634">
    <property type="term" value="C:nucleus"/>
    <property type="evidence" value="ECO:0007669"/>
    <property type="project" value="UniProtKB-SubCell"/>
</dbReference>
<reference evidence="10" key="1">
    <citation type="submission" date="2019-05" db="EMBL/GenBank/DDBJ databases">
        <title>Annotation for the trematode Fasciolopsis buski.</title>
        <authorList>
            <person name="Choi Y.-J."/>
        </authorList>
    </citation>
    <scope>NUCLEOTIDE SEQUENCE</scope>
    <source>
        <strain evidence="10">HT</strain>
        <tissue evidence="10">Whole worm</tissue>
    </source>
</reference>
<dbReference type="PROSITE" id="PS50157">
    <property type="entry name" value="ZINC_FINGER_C2H2_2"/>
    <property type="match status" value="2"/>
</dbReference>
<keyword evidence="4 7" id="KW-0863">Zinc-finger</keyword>
<dbReference type="PANTHER" id="PTHR24394:SF29">
    <property type="entry name" value="MYONEURIN"/>
    <property type="match status" value="1"/>
</dbReference>
<dbReference type="Pfam" id="PF00096">
    <property type="entry name" value="zf-C2H2"/>
    <property type="match status" value="2"/>
</dbReference>
<evidence type="ECO:0000256" key="1">
    <source>
        <dbReference type="ARBA" id="ARBA00004123"/>
    </source>
</evidence>
<evidence type="ECO:0000256" key="6">
    <source>
        <dbReference type="ARBA" id="ARBA00023242"/>
    </source>
</evidence>
<protein>
    <recommendedName>
        <fullName evidence="9">C2H2-type domain-containing protein</fullName>
    </recommendedName>
</protein>
<feature type="domain" description="C2H2-type" evidence="9">
    <location>
        <begin position="98"/>
        <end position="125"/>
    </location>
</feature>
<feature type="region of interest" description="Disordered" evidence="8">
    <location>
        <begin position="1"/>
        <end position="32"/>
    </location>
</feature>
<name>A0A8E0RXU0_9TREM</name>
<evidence type="ECO:0000313" key="11">
    <source>
        <dbReference type="Proteomes" id="UP000728185"/>
    </source>
</evidence>
<dbReference type="InterPro" id="IPR036236">
    <property type="entry name" value="Znf_C2H2_sf"/>
</dbReference>
<dbReference type="Proteomes" id="UP000728185">
    <property type="component" value="Unassembled WGS sequence"/>
</dbReference>
<dbReference type="SUPFAM" id="SSF57667">
    <property type="entry name" value="beta-beta-alpha zinc fingers"/>
    <property type="match status" value="1"/>
</dbReference>
<dbReference type="FunFam" id="3.30.160.60:FF:000100">
    <property type="entry name" value="Zinc finger 45-like"/>
    <property type="match status" value="1"/>
</dbReference>
<gene>
    <name evidence="10" type="ORF">FBUS_02297</name>
</gene>
<dbReference type="GO" id="GO:0000981">
    <property type="term" value="F:DNA-binding transcription factor activity, RNA polymerase II-specific"/>
    <property type="evidence" value="ECO:0007669"/>
    <property type="project" value="TreeGrafter"/>
</dbReference>